<dbReference type="EMBL" id="AP019810">
    <property type="protein sequence ID" value="BBM14137.1"/>
    <property type="molecule type" value="Genomic_DNA"/>
</dbReference>
<dbReference type="Proteomes" id="UP000195024">
    <property type="component" value="Unassembled WGS sequence"/>
</dbReference>
<dbReference type="EMBL" id="AP019810">
    <property type="protein sequence ID" value="BBM14655.1"/>
    <property type="molecule type" value="Genomic_DNA"/>
</dbReference>
<dbReference type="AlphaFoldDB" id="A0A1L8V4K7"/>
<sequence length="77" mass="8680">MEGITIGEWIAIITLGGTLIVGVAKFYAMFTKLDHTLGKLEKTIIRVEKSQIDYGNRLSIIEEQIRSIFKQIGKGRK</sequence>
<proteinExistence type="predicted"/>
<reference evidence="2 8" key="2">
    <citation type="submission" date="2019-07" db="EMBL/GenBank/DDBJ databases">
        <title>antibiotic susceptibility of plant-derived lactic acid bacteria.</title>
        <authorList>
            <person name="Sugiyama M."/>
            <person name="Noda M."/>
        </authorList>
    </citation>
    <scope>NUCLEOTIDE SEQUENCE [LARGE SCALE GENOMIC DNA]</scope>
    <source>
        <strain evidence="2 8">15-1A</strain>
    </source>
</reference>
<evidence type="ECO:0000313" key="3">
    <source>
        <dbReference type="EMBL" id="BBM14655.1"/>
    </source>
</evidence>
<dbReference type="EMBL" id="NGMS01000001">
    <property type="protein sequence ID" value="OTP28248.1"/>
    <property type="molecule type" value="Genomic_DNA"/>
</dbReference>
<evidence type="ECO:0000256" key="1">
    <source>
        <dbReference type="SAM" id="Phobius"/>
    </source>
</evidence>
<accession>A0A1L8V4K7</accession>
<dbReference type="RefSeq" id="WP_023520195.1">
    <property type="nucleotide sequence ID" value="NZ_AP019810.1"/>
</dbReference>
<evidence type="ECO:0000313" key="5">
    <source>
        <dbReference type="EMBL" id="OTP28248.1"/>
    </source>
</evidence>
<feature type="transmembrane region" description="Helical" evidence="1">
    <location>
        <begin position="6"/>
        <end position="30"/>
    </location>
</feature>
<reference evidence="4 7" key="3">
    <citation type="submission" date="2019-07" db="EMBL/GenBank/DDBJ databases">
        <title>Whole genome shotgun sequence of Enterococcus mundtii NBRC 100490.</title>
        <authorList>
            <person name="Hosoyama A."/>
            <person name="Uohara A."/>
            <person name="Ohji S."/>
            <person name="Ichikawa N."/>
        </authorList>
    </citation>
    <scope>NUCLEOTIDE SEQUENCE [LARGE SCALE GENOMIC DNA]</scope>
    <source>
        <strain evidence="4 7">NBRC 100490</strain>
    </source>
</reference>
<name>A0A1L8V4K7_ENTMU</name>
<gene>
    <name evidence="5" type="ORF">A5802_001988</name>
    <name evidence="2" type="ORF">EM151A_0899</name>
    <name evidence="3" type="ORF">EM151A_1450</name>
    <name evidence="4" type="ORF">EMU01_05480</name>
</gene>
<evidence type="ECO:0000313" key="7">
    <source>
        <dbReference type="Proteomes" id="UP000321175"/>
    </source>
</evidence>
<dbReference type="GeneID" id="60998876"/>
<keyword evidence="7" id="KW-1185">Reference proteome</keyword>
<evidence type="ECO:0000313" key="8">
    <source>
        <dbReference type="Proteomes" id="UP000509460"/>
    </source>
</evidence>
<protein>
    <submittedName>
        <fullName evidence="5">Uncharacterized protein</fullName>
    </submittedName>
</protein>
<evidence type="ECO:0000313" key="2">
    <source>
        <dbReference type="EMBL" id="BBM14137.1"/>
    </source>
</evidence>
<dbReference type="EMBL" id="BJWA01000003">
    <property type="protein sequence ID" value="GEL79404.1"/>
    <property type="molecule type" value="Genomic_DNA"/>
</dbReference>
<organism evidence="5 6">
    <name type="scientific">Enterococcus mundtii</name>
    <dbReference type="NCBI Taxonomy" id="53346"/>
    <lineage>
        <taxon>Bacteria</taxon>
        <taxon>Bacillati</taxon>
        <taxon>Bacillota</taxon>
        <taxon>Bacilli</taxon>
        <taxon>Lactobacillales</taxon>
        <taxon>Enterococcaceae</taxon>
        <taxon>Enterococcus</taxon>
    </lineage>
</organism>
<evidence type="ECO:0000313" key="6">
    <source>
        <dbReference type="Proteomes" id="UP000195024"/>
    </source>
</evidence>
<keyword evidence="1" id="KW-0472">Membrane</keyword>
<reference evidence="5 6" key="1">
    <citation type="submission" date="2017-05" db="EMBL/GenBank/DDBJ databases">
        <title>The Genome Sequence of Enterococcus mundtii 6B1_DIV0119.</title>
        <authorList>
            <consortium name="The Broad Institute Genomics Platform"/>
            <consortium name="The Broad Institute Genomic Center for Infectious Diseases"/>
            <person name="Earl A."/>
            <person name="Manson A."/>
            <person name="Schwartman J."/>
            <person name="Gilmore M."/>
            <person name="Abouelleil A."/>
            <person name="Cao P."/>
            <person name="Chapman S."/>
            <person name="Cusick C."/>
            <person name="Shea T."/>
            <person name="Young S."/>
            <person name="Neafsey D."/>
            <person name="Nusbaum C."/>
            <person name="Birren B."/>
        </authorList>
    </citation>
    <scope>NUCLEOTIDE SEQUENCE [LARGE SCALE GENOMIC DNA]</scope>
    <source>
        <strain evidence="5 6">6B1_DIV0119</strain>
    </source>
</reference>
<dbReference type="Proteomes" id="UP000509460">
    <property type="component" value="Chromosome"/>
</dbReference>
<keyword evidence="1" id="KW-1133">Transmembrane helix</keyword>
<dbReference type="Proteomes" id="UP000321175">
    <property type="component" value="Unassembled WGS sequence"/>
</dbReference>
<evidence type="ECO:0000313" key="4">
    <source>
        <dbReference type="EMBL" id="GEL79404.1"/>
    </source>
</evidence>
<keyword evidence="1" id="KW-0812">Transmembrane</keyword>